<evidence type="ECO:0000313" key="3">
    <source>
        <dbReference type="Proteomes" id="UP000503462"/>
    </source>
</evidence>
<name>A0A6H0XPM4_9PEZI</name>
<reference evidence="2 3" key="1">
    <citation type="journal article" date="2016" name="Sci. Rep.">
        <title>Peltaster fructicola genome reveals evolution from an invasive phytopathogen to an ectophytic parasite.</title>
        <authorList>
            <person name="Xu C."/>
            <person name="Chen H."/>
            <person name="Gleason M.L."/>
            <person name="Xu J.R."/>
            <person name="Liu H."/>
            <person name="Zhang R."/>
            <person name="Sun G."/>
        </authorList>
    </citation>
    <scope>NUCLEOTIDE SEQUENCE [LARGE SCALE GENOMIC DNA]</scope>
    <source>
        <strain evidence="2 3">LNHT1506</strain>
    </source>
</reference>
<dbReference type="EMBL" id="CP051140">
    <property type="protein sequence ID" value="QIW96635.1"/>
    <property type="molecule type" value="Genomic_DNA"/>
</dbReference>
<evidence type="ECO:0000259" key="1">
    <source>
        <dbReference type="Pfam" id="PF02627"/>
    </source>
</evidence>
<dbReference type="Pfam" id="PF02627">
    <property type="entry name" value="CMD"/>
    <property type="match status" value="1"/>
</dbReference>
<accession>A0A6H0XPM4</accession>
<dbReference type="InterPro" id="IPR029032">
    <property type="entry name" value="AhpD-like"/>
</dbReference>
<sequence>MRIPYASDAASNAEDETIYQRIKDRRAPRPLIPLDLALLHNSAIADGYNSLLGAIRTKTSLSPALMELAISYVGVLTNATYEWTAHSALAVKAGVTLEKLEKLLQRERTWSGFSDEERAVLEFTEQSTLQVRVNDAVFERVKTLLGSDQKIMELSITIGAYNMHLRGETIFASSTLRIQNDRLHASNKESTPSSLLECNTATMRDKIASLTTRKRLAQCADVHLQ</sequence>
<dbReference type="GO" id="GO:0051920">
    <property type="term" value="F:peroxiredoxin activity"/>
    <property type="evidence" value="ECO:0007669"/>
    <property type="project" value="InterPro"/>
</dbReference>
<dbReference type="InterPro" id="IPR003779">
    <property type="entry name" value="CMD-like"/>
</dbReference>
<organism evidence="2 3">
    <name type="scientific">Peltaster fructicola</name>
    <dbReference type="NCBI Taxonomy" id="286661"/>
    <lineage>
        <taxon>Eukaryota</taxon>
        <taxon>Fungi</taxon>
        <taxon>Dikarya</taxon>
        <taxon>Ascomycota</taxon>
        <taxon>Pezizomycotina</taxon>
        <taxon>Dothideomycetes</taxon>
        <taxon>Dothideomycetes incertae sedis</taxon>
        <taxon>Peltaster</taxon>
    </lineage>
</organism>
<keyword evidence="3" id="KW-1185">Reference proteome</keyword>
<gene>
    <name evidence="2" type="ORF">AMS68_002153</name>
</gene>
<dbReference type="Gene3D" id="1.20.1290.10">
    <property type="entry name" value="AhpD-like"/>
    <property type="match status" value="1"/>
</dbReference>
<feature type="domain" description="Carboxymuconolactone decarboxylase-like" evidence="1">
    <location>
        <begin position="45"/>
        <end position="125"/>
    </location>
</feature>
<dbReference type="SUPFAM" id="SSF69118">
    <property type="entry name" value="AhpD-like"/>
    <property type="match status" value="1"/>
</dbReference>
<evidence type="ECO:0000313" key="2">
    <source>
        <dbReference type="EMBL" id="QIW96635.1"/>
    </source>
</evidence>
<dbReference type="OrthoDB" id="9998495at2759"/>
<dbReference type="Proteomes" id="UP000503462">
    <property type="component" value="Chromosome 2"/>
</dbReference>
<dbReference type="AlphaFoldDB" id="A0A6H0XPM4"/>
<dbReference type="PANTHER" id="PTHR34846">
    <property type="entry name" value="4-CARBOXYMUCONOLACTONE DECARBOXYLASE FAMILY PROTEIN (AFU_ORTHOLOGUE AFUA_6G11590)"/>
    <property type="match status" value="1"/>
</dbReference>
<proteinExistence type="predicted"/>
<dbReference type="PANTHER" id="PTHR34846:SF11">
    <property type="entry name" value="4-CARBOXYMUCONOLACTONE DECARBOXYLASE FAMILY PROTEIN (AFU_ORTHOLOGUE AFUA_6G11590)"/>
    <property type="match status" value="1"/>
</dbReference>
<protein>
    <recommendedName>
        <fullName evidence="1">Carboxymuconolactone decarboxylase-like domain-containing protein</fullName>
    </recommendedName>
</protein>